<evidence type="ECO:0000313" key="5">
    <source>
        <dbReference type="EMBL" id="GIJ57581.1"/>
    </source>
</evidence>
<evidence type="ECO:0000259" key="4">
    <source>
        <dbReference type="PROSITE" id="PS50949"/>
    </source>
</evidence>
<dbReference type="PANTHER" id="PTHR43537">
    <property type="entry name" value="TRANSCRIPTIONAL REGULATOR, GNTR FAMILY"/>
    <property type="match status" value="1"/>
</dbReference>
<dbReference type="Gene3D" id="1.20.120.530">
    <property type="entry name" value="GntR ligand-binding domain-like"/>
    <property type="match status" value="1"/>
</dbReference>
<evidence type="ECO:0000256" key="3">
    <source>
        <dbReference type="ARBA" id="ARBA00023163"/>
    </source>
</evidence>
<dbReference type="SMART" id="SM00345">
    <property type="entry name" value="HTH_GNTR"/>
    <property type="match status" value="1"/>
</dbReference>
<dbReference type="Pfam" id="PF07729">
    <property type="entry name" value="FCD"/>
    <property type="match status" value="1"/>
</dbReference>
<comment type="caution">
    <text evidence="5">The sequence shown here is derived from an EMBL/GenBank/DDBJ whole genome shotgun (WGS) entry which is preliminary data.</text>
</comment>
<dbReference type="SUPFAM" id="SSF46785">
    <property type="entry name" value="Winged helix' DNA-binding domain"/>
    <property type="match status" value="1"/>
</dbReference>
<evidence type="ECO:0000256" key="2">
    <source>
        <dbReference type="ARBA" id="ARBA00023125"/>
    </source>
</evidence>
<dbReference type="Gene3D" id="1.10.10.10">
    <property type="entry name" value="Winged helix-like DNA-binding domain superfamily/Winged helix DNA-binding domain"/>
    <property type="match status" value="1"/>
</dbReference>
<dbReference type="SMART" id="SM00895">
    <property type="entry name" value="FCD"/>
    <property type="match status" value="1"/>
</dbReference>
<proteinExistence type="predicted"/>
<dbReference type="InterPro" id="IPR000524">
    <property type="entry name" value="Tscrpt_reg_HTH_GntR"/>
</dbReference>
<dbReference type="InterPro" id="IPR008920">
    <property type="entry name" value="TF_FadR/GntR_C"/>
</dbReference>
<keyword evidence="6" id="KW-1185">Reference proteome</keyword>
<dbReference type="CDD" id="cd07377">
    <property type="entry name" value="WHTH_GntR"/>
    <property type="match status" value="1"/>
</dbReference>
<dbReference type="InterPro" id="IPR036388">
    <property type="entry name" value="WH-like_DNA-bd_sf"/>
</dbReference>
<keyword evidence="1" id="KW-0805">Transcription regulation</keyword>
<keyword evidence="3" id="KW-0804">Transcription</keyword>
<name>A0A8J4E185_9ACTN</name>
<dbReference type="PROSITE" id="PS50949">
    <property type="entry name" value="HTH_GNTR"/>
    <property type="match status" value="1"/>
</dbReference>
<evidence type="ECO:0000256" key="1">
    <source>
        <dbReference type="ARBA" id="ARBA00023015"/>
    </source>
</evidence>
<dbReference type="PRINTS" id="PR00035">
    <property type="entry name" value="HTHGNTR"/>
</dbReference>
<dbReference type="PANTHER" id="PTHR43537:SF24">
    <property type="entry name" value="GLUCONATE OPERON TRANSCRIPTIONAL REPRESSOR"/>
    <property type="match status" value="1"/>
</dbReference>
<reference evidence="5" key="1">
    <citation type="submission" date="2021-01" db="EMBL/GenBank/DDBJ databases">
        <title>Whole genome shotgun sequence of Virgisporangium aurantiacum NBRC 16421.</title>
        <authorList>
            <person name="Komaki H."/>
            <person name="Tamura T."/>
        </authorList>
    </citation>
    <scope>NUCLEOTIDE SEQUENCE</scope>
    <source>
        <strain evidence="5">NBRC 16421</strain>
    </source>
</reference>
<dbReference type="Proteomes" id="UP000612585">
    <property type="component" value="Unassembled WGS sequence"/>
</dbReference>
<dbReference type="InterPro" id="IPR036390">
    <property type="entry name" value="WH_DNA-bd_sf"/>
</dbReference>
<dbReference type="InterPro" id="IPR011711">
    <property type="entry name" value="GntR_C"/>
</dbReference>
<evidence type="ECO:0000313" key="6">
    <source>
        <dbReference type="Proteomes" id="UP000612585"/>
    </source>
</evidence>
<protein>
    <submittedName>
        <fullName evidence="5">GntR family transcriptional regulator</fullName>
    </submittedName>
</protein>
<gene>
    <name evidence="5" type="ORF">Vau01_050970</name>
</gene>
<keyword evidence="2" id="KW-0238">DNA-binding</keyword>
<dbReference type="Pfam" id="PF00392">
    <property type="entry name" value="GntR"/>
    <property type="match status" value="1"/>
</dbReference>
<dbReference type="AlphaFoldDB" id="A0A8J4E185"/>
<feature type="domain" description="HTH gntR-type" evidence="4">
    <location>
        <begin position="8"/>
        <end position="79"/>
    </location>
</feature>
<dbReference type="SUPFAM" id="SSF48008">
    <property type="entry name" value="GntR ligand-binding domain-like"/>
    <property type="match status" value="1"/>
</dbReference>
<organism evidence="5 6">
    <name type="scientific">Virgisporangium aurantiacum</name>
    <dbReference type="NCBI Taxonomy" id="175570"/>
    <lineage>
        <taxon>Bacteria</taxon>
        <taxon>Bacillati</taxon>
        <taxon>Actinomycetota</taxon>
        <taxon>Actinomycetes</taxon>
        <taxon>Micromonosporales</taxon>
        <taxon>Micromonosporaceae</taxon>
        <taxon>Virgisporangium</taxon>
    </lineage>
</organism>
<dbReference type="GO" id="GO:0003677">
    <property type="term" value="F:DNA binding"/>
    <property type="evidence" value="ECO:0007669"/>
    <property type="project" value="UniProtKB-KW"/>
</dbReference>
<dbReference type="GO" id="GO:0003700">
    <property type="term" value="F:DNA-binding transcription factor activity"/>
    <property type="evidence" value="ECO:0007669"/>
    <property type="project" value="InterPro"/>
</dbReference>
<accession>A0A8J4E185</accession>
<dbReference type="EMBL" id="BOPG01000032">
    <property type="protein sequence ID" value="GIJ57581.1"/>
    <property type="molecule type" value="Genomic_DNA"/>
</dbReference>
<sequence length="222" mass="24337">MPQANERVGGPVAIQQRIQELIMSGAFGGGDRLVEEDLAARLDVSRTPVREALHALAARGLVARASRTWTVRKLDVRDVREIYEVRCALECAAARLAALRRSADHVDAIDGANRFSRTVLAGPATDFTPASFTPASERVHGLIVHAANNQRLAQEIEQSQLVYFSRPIAAMYSAPEIEESIAEHEAVARAITDQDPDAADAAMRHHIEHALDHVVRKLAWLT</sequence>
<dbReference type="RefSeq" id="WP_203997031.1">
    <property type="nucleotide sequence ID" value="NZ_BOPG01000032.1"/>
</dbReference>